<reference evidence="2" key="1">
    <citation type="journal article" date="2020" name="Nature">
        <title>Giant virus diversity and host interactions through global metagenomics.</title>
        <authorList>
            <person name="Schulz F."/>
            <person name="Roux S."/>
            <person name="Paez-Espino D."/>
            <person name="Jungbluth S."/>
            <person name="Walsh D.A."/>
            <person name="Denef V.J."/>
            <person name="McMahon K.D."/>
            <person name="Konstantinidis K.T."/>
            <person name="Eloe-Fadrosh E.A."/>
            <person name="Kyrpides N.C."/>
            <person name="Woyke T."/>
        </authorList>
    </citation>
    <scope>NUCLEOTIDE SEQUENCE</scope>
    <source>
        <strain evidence="2">GVMAG-M-3300023184-178</strain>
    </source>
</reference>
<accession>A0A6C0HVP2</accession>
<sequence length="95" mass="11228">MVEDRWTLEQKLNAMRQKETEKQRQIETTNAAARERIMTNVKNGTSAFSPYVRVTSKKGGRRRTRNTSGKKSKKSKKSSHKRHKKSRQISRRRRV</sequence>
<feature type="compositionally biased region" description="Basic and acidic residues" evidence="1">
    <location>
        <begin position="16"/>
        <end position="25"/>
    </location>
</feature>
<feature type="compositionally biased region" description="Basic residues" evidence="1">
    <location>
        <begin position="55"/>
        <end position="95"/>
    </location>
</feature>
<evidence type="ECO:0000313" key="2">
    <source>
        <dbReference type="EMBL" id="QHT84791.1"/>
    </source>
</evidence>
<evidence type="ECO:0000256" key="1">
    <source>
        <dbReference type="SAM" id="MobiDB-lite"/>
    </source>
</evidence>
<dbReference type="EMBL" id="MN740028">
    <property type="protein sequence ID" value="QHT84791.1"/>
    <property type="molecule type" value="Genomic_DNA"/>
</dbReference>
<name>A0A6C0HVP2_9ZZZZ</name>
<proteinExistence type="predicted"/>
<organism evidence="2">
    <name type="scientific">viral metagenome</name>
    <dbReference type="NCBI Taxonomy" id="1070528"/>
    <lineage>
        <taxon>unclassified sequences</taxon>
        <taxon>metagenomes</taxon>
        <taxon>organismal metagenomes</taxon>
    </lineage>
</organism>
<feature type="region of interest" description="Disordered" evidence="1">
    <location>
        <begin position="1"/>
        <end position="95"/>
    </location>
</feature>
<dbReference type="AlphaFoldDB" id="A0A6C0HVP2"/>
<protein>
    <submittedName>
        <fullName evidence="2">Uncharacterized protein</fullName>
    </submittedName>
</protein>